<protein>
    <recommendedName>
        <fullName evidence="4">Tyrosine-protein kinase CpsD</fullName>
        <ecNumber evidence="3">2.7.10.2</ecNumber>
    </recommendedName>
</protein>
<comment type="similarity">
    <text evidence="2">Belongs to the CpsD/CapB family.</text>
</comment>
<dbReference type="PANTHER" id="PTHR32309">
    <property type="entry name" value="TYROSINE-PROTEIN KINASE"/>
    <property type="match status" value="1"/>
</dbReference>
<comment type="catalytic activity">
    <reaction evidence="13">
        <text>L-tyrosyl-[protein] + ATP = O-phospho-L-tyrosyl-[protein] + ADP + H(+)</text>
        <dbReference type="Rhea" id="RHEA:10596"/>
        <dbReference type="Rhea" id="RHEA-COMP:10136"/>
        <dbReference type="Rhea" id="RHEA-COMP:20101"/>
        <dbReference type="ChEBI" id="CHEBI:15378"/>
        <dbReference type="ChEBI" id="CHEBI:30616"/>
        <dbReference type="ChEBI" id="CHEBI:46858"/>
        <dbReference type="ChEBI" id="CHEBI:61978"/>
        <dbReference type="ChEBI" id="CHEBI:456216"/>
        <dbReference type="EC" id="2.7.10.2"/>
    </reaction>
</comment>
<keyword evidence="11" id="KW-0270">Exopolysaccharide synthesis</keyword>
<keyword evidence="6" id="KW-0547">Nucleotide-binding</keyword>
<dbReference type="GO" id="GO:0004715">
    <property type="term" value="F:non-membrane spanning protein tyrosine kinase activity"/>
    <property type="evidence" value="ECO:0007669"/>
    <property type="project" value="UniProtKB-EC"/>
</dbReference>
<evidence type="ECO:0000256" key="1">
    <source>
        <dbReference type="ARBA" id="ARBA00005132"/>
    </source>
</evidence>
<feature type="domain" description="AAA" evidence="14">
    <location>
        <begin position="69"/>
        <end position="201"/>
    </location>
</feature>
<evidence type="ECO:0000256" key="8">
    <source>
        <dbReference type="ARBA" id="ARBA00022840"/>
    </source>
</evidence>
<comment type="caution">
    <text evidence="15">The sequence shown here is derived from an EMBL/GenBank/DDBJ whole genome shotgun (WGS) entry which is preliminary data.</text>
</comment>
<organism evidence="15 16">
    <name type="scientific">Leuconostoc gelidum subsp. gelidum</name>
    <dbReference type="NCBI Taxonomy" id="1607839"/>
    <lineage>
        <taxon>Bacteria</taxon>
        <taxon>Bacillati</taxon>
        <taxon>Bacillota</taxon>
        <taxon>Bacilli</taxon>
        <taxon>Lactobacillales</taxon>
        <taxon>Lactobacillaceae</taxon>
        <taxon>Leuconostoc</taxon>
        <taxon>Leuconostoc gelidum group</taxon>
    </lineage>
</organism>
<keyword evidence="9" id="KW-0972">Capsule biogenesis/degradation</keyword>
<reference evidence="15" key="1">
    <citation type="submission" date="2021-05" db="EMBL/GenBank/DDBJ databases">
        <title>Pangenome of Leuconostoc gelidum warrants species status for Leuconostoc gelidum subsp. gasicomitatum.</title>
        <authorList>
            <person name="Johansson P."/>
            <person name="Sade E."/>
            <person name="Hultman J."/>
            <person name="Auvinen P."/>
            <person name="Bjorkroth J."/>
        </authorList>
    </citation>
    <scope>NUCLEOTIDE SEQUENCE</scope>
    <source>
        <strain evidence="15">C220d</strain>
    </source>
</reference>
<dbReference type="InterPro" id="IPR025669">
    <property type="entry name" value="AAA_dom"/>
</dbReference>
<dbReference type="InterPro" id="IPR027417">
    <property type="entry name" value="P-loop_NTPase"/>
</dbReference>
<dbReference type="Proteomes" id="UP000727071">
    <property type="component" value="Unassembled WGS sequence"/>
</dbReference>
<dbReference type="CDD" id="cd05387">
    <property type="entry name" value="BY-kinase"/>
    <property type="match status" value="1"/>
</dbReference>
<comment type="function">
    <text evidence="12">Involved in the regulation of capsular polysaccharide biosynthesis. Autophosphorylation of CpsD attenuates its activity and reduces the level of encapsulation. May be part of a complex that directs the coordinated polymerization and export to the cell surface of the capsular polysaccharide.</text>
</comment>
<evidence type="ECO:0000256" key="12">
    <source>
        <dbReference type="ARBA" id="ARBA00024964"/>
    </source>
</evidence>
<evidence type="ECO:0000313" key="15">
    <source>
        <dbReference type="EMBL" id="MBZ6015196.1"/>
    </source>
</evidence>
<sequence>MKFLRKKSIRHDNLSNETMLKGARLIAEIEPKNPVTEQFRTIRTNIDFASVTKGKVTTLLISSALPSEGKSTITANLGVVYAQQGKKVLIVNADLRRPTVATTFGITNNYGLTNYLVDVGSAIDKTIQHTSIKNLDTIISGPIPPNPSELLGSSRMTELIQTLKLQYDIILFDVPPFLIVTDAQVLLDKMDGVVLTIDGGKTTKNDLQRTSEILKIAKAPVIGFIYNDRNNRNSDHSHYGYGY</sequence>
<evidence type="ECO:0000256" key="10">
    <source>
        <dbReference type="ARBA" id="ARBA00023137"/>
    </source>
</evidence>
<dbReference type="SUPFAM" id="SSF52540">
    <property type="entry name" value="P-loop containing nucleoside triphosphate hydrolases"/>
    <property type="match status" value="1"/>
</dbReference>
<keyword evidence="10" id="KW-0829">Tyrosine-protein kinase</keyword>
<gene>
    <name evidence="15" type="ORF">KII88_01375</name>
</gene>
<proteinExistence type="inferred from homology"/>
<dbReference type="Pfam" id="PF13614">
    <property type="entry name" value="AAA_31"/>
    <property type="match status" value="1"/>
</dbReference>
<keyword evidence="7 15" id="KW-0418">Kinase</keyword>
<evidence type="ECO:0000256" key="3">
    <source>
        <dbReference type="ARBA" id="ARBA00011903"/>
    </source>
</evidence>
<dbReference type="GO" id="GO:0000271">
    <property type="term" value="P:polysaccharide biosynthetic process"/>
    <property type="evidence" value="ECO:0007669"/>
    <property type="project" value="UniProtKB-KW"/>
</dbReference>
<dbReference type="InterPro" id="IPR005702">
    <property type="entry name" value="Wzc-like_C"/>
</dbReference>
<dbReference type="GO" id="GO:0005886">
    <property type="term" value="C:plasma membrane"/>
    <property type="evidence" value="ECO:0007669"/>
    <property type="project" value="TreeGrafter"/>
</dbReference>
<dbReference type="AlphaFoldDB" id="A0AB35FX17"/>
<dbReference type="RefSeq" id="WP_224155215.1">
    <property type="nucleotide sequence ID" value="NZ_JAHBFV010000003.1"/>
</dbReference>
<keyword evidence="5" id="KW-0808">Transferase</keyword>
<evidence type="ECO:0000259" key="14">
    <source>
        <dbReference type="Pfam" id="PF13614"/>
    </source>
</evidence>
<evidence type="ECO:0000256" key="5">
    <source>
        <dbReference type="ARBA" id="ARBA00022679"/>
    </source>
</evidence>
<evidence type="ECO:0000256" key="9">
    <source>
        <dbReference type="ARBA" id="ARBA00022903"/>
    </source>
</evidence>
<comment type="pathway">
    <text evidence="1">Capsule biogenesis; capsule polysaccharide biosynthesis.</text>
</comment>
<keyword evidence="8" id="KW-0067">ATP-binding</keyword>
<evidence type="ECO:0000256" key="4">
    <source>
        <dbReference type="ARBA" id="ARBA00019200"/>
    </source>
</evidence>
<dbReference type="NCBIfam" id="TIGR01007">
    <property type="entry name" value="eps_fam"/>
    <property type="match status" value="1"/>
</dbReference>
<evidence type="ECO:0000256" key="7">
    <source>
        <dbReference type="ARBA" id="ARBA00022777"/>
    </source>
</evidence>
<evidence type="ECO:0000256" key="13">
    <source>
        <dbReference type="ARBA" id="ARBA00051245"/>
    </source>
</evidence>
<evidence type="ECO:0000313" key="16">
    <source>
        <dbReference type="Proteomes" id="UP000727071"/>
    </source>
</evidence>
<accession>A0AB35FX17</accession>
<dbReference type="Gene3D" id="3.40.50.300">
    <property type="entry name" value="P-loop containing nucleotide triphosphate hydrolases"/>
    <property type="match status" value="1"/>
</dbReference>
<dbReference type="InterPro" id="IPR050445">
    <property type="entry name" value="Bact_polysacc_biosynth/exp"/>
</dbReference>
<dbReference type="GO" id="GO:0005524">
    <property type="term" value="F:ATP binding"/>
    <property type="evidence" value="ECO:0007669"/>
    <property type="project" value="UniProtKB-KW"/>
</dbReference>
<dbReference type="EMBL" id="JAHBFV010000003">
    <property type="protein sequence ID" value="MBZ6015196.1"/>
    <property type="molecule type" value="Genomic_DNA"/>
</dbReference>
<dbReference type="EC" id="2.7.10.2" evidence="3"/>
<dbReference type="FunFam" id="3.40.50.300:FF:000527">
    <property type="entry name" value="Tyrosine-protein kinase etk"/>
    <property type="match status" value="1"/>
</dbReference>
<dbReference type="GO" id="GO:0042802">
    <property type="term" value="F:identical protein binding"/>
    <property type="evidence" value="ECO:0007669"/>
    <property type="project" value="UniProtKB-ARBA"/>
</dbReference>
<evidence type="ECO:0000256" key="11">
    <source>
        <dbReference type="ARBA" id="ARBA00023169"/>
    </source>
</evidence>
<name>A0AB35FX17_LEUGE</name>
<evidence type="ECO:0000256" key="6">
    <source>
        <dbReference type="ARBA" id="ARBA00022741"/>
    </source>
</evidence>
<evidence type="ECO:0000256" key="2">
    <source>
        <dbReference type="ARBA" id="ARBA00007316"/>
    </source>
</evidence>
<dbReference type="PANTHER" id="PTHR32309:SF13">
    <property type="entry name" value="FERRIC ENTEROBACTIN TRANSPORT PROTEIN FEPE"/>
    <property type="match status" value="1"/>
</dbReference>